<gene>
    <name evidence="3" type="ORF">EGYM00163_LOCUS25211</name>
</gene>
<evidence type="ECO:0000313" key="3">
    <source>
        <dbReference type="EMBL" id="CAE0814058.1"/>
    </source>
</evidence>
<name>A0A7S4D2F9_9EUGL</name>
<keyword evidence="2" id="KW-0812">Transmembrane</keyword>
<dbReference type="AlphaFoldDB" id="A0A7S4D2F9"/>
<dbReference type="Pfam" id="PF03269">
    <property type="entry name" value="DUF268"/>
    <property type="match status" value="1"/>
</dbReference>
<protein>
    <recommendedName>
        <fullName evidence="4">DUF268 domain-containing protein</fullName>
    </recommendedName>
</protein>
<accession>A0A7S4D2F9</accession>
<sequence>MQRLLQEGNCSSPRCRFGTFFMIFGLSVLLVYFGLLDVFPRKRRWHTDEGTASGAVSQASSGATDQATPRLPTAGLAGRGAGRRGVDSGHGPHGKWHSGSNPTHDAHPPRDPAPSTDVTPSTRRADPSPLYSAAPTPGSTRVPEIPGAGGGPLPATSDRAAGDLDCGDVCRYRGFSEQETDFYPFISKRFHCPTIMQRAAVVHKPPKKPPKRPPRDLREAYLQGGAMEADYQYRTDVVTKKVTQWDVRDVYDKIHHVPGRCTPSLLPYREESCWLWEILRKYRDRIIGRRGLVLGSRYPWVESMLLGIGLPEAQANQTALSHGPVGAAQVVTVEYGRIEQSHPQLTTLLPSEVVAQYNAQTWRPVDFAVSFSSVEHSGLGRYGDPLLPHADLEAIAQLWCLCGPNCTLFLGVPTHRHRSILFFNLHRMYGPQRLKHLTANWRVLDVYPDWNNFTTKAHHQPTWVLQRQHVM</sequence>
<evidence type="ECO:0000256" key="1">
    <source>
        <dbReference type="SAM" id="MobiDB-lite"/>
    </source>
</evidence>
<proteinExistence type="predicted"/>
<dbReference type="EMBL" id="HBJA01071764">
    <property type="protein sequence ID" value="CAE0814058.1"/>
    <property type="molecule type" value="Transcribed_RNA"/>
</dbReference>
<feature type="transmembrane region" description="Helical" evidence="2">
    <location>
        <begin position="20"/>
        <end position="39"/>
    </location>
</feature>
<feature type="compositionally biased region" description="Low complexity" evidence="1">
    <location>
        <begin position="50"/>
        <end position="63"/>
    </location>
</feature>
<organism evidence="3">
    <name type="scientific">Eutreptiella gymnastica</name>
    <dbReference type="NCBI Taxonomy" id="73025"/>
    <lineage>
        <taxon>Eukaryota</taxon>
        <taxon>Discoba</taxon>
        <taxon>Euglenozoa</taxon>
        <taxon>Euglenida</taxon>
        <taxon>Spirocuta</taxon>
        <taxon>Euglenophyceae</taxon>
        <taxon>Eutreptiales</taxon>
        <taxon>Eutreptiaceae</taxon>
        <taxon>Eutreptiella</taxon>
    </lineage>
</organism>
<keyword evidence="2" id="KW-0472">Membrane</keyword>
<keyword evidence="2" id="KW-1133">Transmembrane helix</keyword>
<evidence type="ECO:0008006" key="4">
    <source>
        <dbReference type="Google" id="ProtNLM"/>
    </source>
</evidence>
<reference evidence="3" key="1">
    <citation type="submission" date="2021-01" db="EMBL/GenBank/DDBJ databases">
        <authorList>
            <person name="Corre E."/>
            <person name="Pelletier E."/>
            <person name="Niang G."/>
            <person name="Scheremetjew M."/>
            <person name="Finn R."/>
            <person name="Kale V."/>
            <person name="Holt S."/>
            <person name="Cochrane G."/>
            <person name="Meng A."/>
            <person name="Brown T."/>
            <person name="Cohen L."/>
        </authorList>
    </citation>
    <scope>NUCLEOTIDE SEQUENCE</scope>
    <source>
        <strain evidence="3">CCMP1594</strain>
    </source>
</reference>
<dbReference type="InterPro" id="IPR004951">
    <property type="entry name" value="DUF268_CAE_spp"/>
</dbReference>
<evidence type="ECO:0000256" key="2">
    <source>
        <dbReference type="SAM" id="Phobius"/>
    </source>
</evidence>
<feature type="region of interest" description="Disordered" evidence="1">
    <location>
        <begin position="49"/>
        <end position="159"/>
    </location>
</feature>